<dbReference type="HOGENOM" id="CLU_003593_0_0_10"/>
<dbReference type="Proteomes" id="UP000007435">
    <property type="component" value="Chromosome"/>
</dbReference>
<reference key="1">
    <citation type="submission" date="2010-11" db="EMBL/GenBank/DDBJ databases">
        <title>The complete genome of Leadbetterella byssophila DSM 17132.</title>
        <authorList>
            <consortium name="US DOE Joint Genome Institute (JGI-PGF)"/>
            <person name="Lucas S."/>
            <person name="Copeland A."/>
            <person name="Lapidus A."/>
            <person name="Glavina del Rio T."/>
            <person name="Dalin E."/>
            <person name="Tice H."/>
            <person name="Bruce D."/>
            <person name="Goodwin L."/>
            <person name="Pitluck S."/>
            <person name="Kyrpides N."/>
            <person name="Mavromatis K."/>
            <person name="Ivanova N."/>
            <person name="Teshima H."/>
            <person name="Brettin T."/>
            <person name="Detter J.C."/>
            <person name="Han C."/>
            <person name="Tapia R."/>
            <person name="Land M."/>
            <person name="Hauser L."/>
            <person name="Markowitz V."/>
            <person name="Cheng J.-F."/>
            <person name="Hugenholtz P."/>
            <person name="Woyke T."/>
            <person name="Wu D."/>
            <person name="Tindall B."/>
            <person name="Pomrenke H.G."/>
            <person name="Brambilla E."/>
            <person name="Klenk H.-P."/>
            <person name="Eisen J.A."/>
        </authorList>
    </citation>
    <scope>NUCLEOTIDE SEQUENCE [LARGE SCALE GENOMIC DNA]</scope>
    <source>
        <strain>DSM 17132</strain>
    </source>
</reference>
<feature type="chain" id="PRO_5003188443" evidence="2">
    <location>
        <begin position="18"/>
        <end position="1515"/>
    </location>
</feature>
<organism evidence="3 4">
    <name type="scientific">Leadbetterella byssophila (strain DSM 17132 / JCM 16389 / KACC 11308 / NBRC 106382 / 4M15)</name>
    <dbReference type="NCBI Taxonomy" id="649349"/>
    <lineage>
        <taxon>Bacteria</taxon>
        <taxon>Pseudomonadati</taxon>
        <taxon>Bacteroidota</taxon>
        <taxon>Cytophagia</taxon>
        <taxon>Cytophagales</taxon>
        <taxon>Leadbetterellaceae</taxon>
        <taxon>Leadbetterella</taxon>
    </lineage>
</organism>
<dbReference type="KEGG" id="lby:Lbys_2179"/>
<keyword evidence="4" id="KW-1185">Reference proteome</keyword>
<dbReference type="eggNOG" id="ENOG502Z869">
    <property type="taxonomic scope" value="Bacteria"/>
</dbReference>
<feature type="region of interest" description="Disordered" evidence="1">
    <location>
        <begin position="1492"/>
        <end position="1515"/>
    </location>
</feature>
<name>E4RUI2_LEAB4</name>
<dbReference type="STRING" id="649349.Lbys_2179"/>
<dbReference type="RefSeq" id="WP_013408919.1">
    <property type="nucleotide sequence ID" value="NC_014655.1"/>
</dbReference>
<evidence type="ECO:0000313" key="4">
    <source>
        <dbReference type="Proteomes" id="UP000007435"/>
    </source>
</evidence>
<sequence length="1515" mass="169230">MKRVVWIFLFFFSTAQAQVLNLPADPEKFIEEYARQMEKLLGAPSNFPSFYKETLNEEGKQQIRRIIPYISKKGLRPQDIQSFTQMLQAYNSRFPAADLNNLLIGLGKSFEAYPAKIIQETIPQMYNFFTKEELYTSAFNRVKLAGSSLEWKFLDQKQDYFTGTSGTTGTDEDLGWDDTTGNFIAKNFQLPPVQGLICVWSEADLSLISPSDSFVIQKTKGAYQFFEGLFLGEGGEIHWSVAEKKVRANLGKYSYKGSKGRLLAEETSLTHKGVLEVPVKGILEIKMEKRANGVPSTFPRFKSYDSKSKLVLPFEDYEITSGYTLVGQKISTASLKNQYTRLVVNKSSQTQQFEVIGKNIIITDTLLSSPQVSFVARLGKDSVSHPGIQWTFHIPNQLVKLNKVSKGGFRNSMFSDTFHQVDIRCDAMSWNLGSGQMDFYIVSGKHEVAAEFESFDYYNALRLSNLSNAAGFNPLMAAATLVGRKKQNKITVDELQQFIKKERHFASNGLLIGHQMGFFDYHPFEDYYSISRKGFHYYLVTTGKKDYDDLVISSLNKGKEENASIDFKSKSLNISGAQNFKLSDSLGIQLLPDQQSMQVIGNKVFQFNGKIIVKNFTFYGDFVLEYENFVVQLNRIDSITFTPLDLYRKGSKIQLGGKFEFGKTGKLILNAPDNKSGRRILPEYPKLEIAGGVNVSFPHLSDTYHFKADKLYLDSLNTKDPKIAGIFTLGNIFKPIKDHLVVLPDTSMGMIHKPVGPYPVYGLASAFTAKEPIVLHKRGIKSVGELQHLTSKLTLEEVAFTPDKMSAKGNGGQVREQQSGQVYFPQVNLSTYGMEWAPLEDSLAIASEQGFEFYKGSSFLKGSLVIRNSGLYGNGSLHRSDSDISSETFRFDKSGFLAEKADLKVKTEGSEQLAFAGKGVDIDFVVDKSEVKISAESKGFESSGFLEFPASQYKTTIDKALWKIKDKLITMDGSLEGSVFTSTSKNQYGLSFHGTAATYNISEKSLNISGVEEIRTADAAVKPADGKVFVKSDGKLDSFKGATIVADTINRYHTLTNASVEVNSKLSYSAQADYQYVNISSDTFNIKLGGFEFAEVTPEGRILESKGSGKLSTIARARVQEQDQVYLAKKMLYIGELTMLAPFKNLSLKGQILPDLKKYPMIGGSWIDYSGSKSENIKIPIDETLKDGGKPLYVGLHMKYGANTDGMYPTFLSMKKSADDSDIFLAKGTMERDEENARFNVSTGTENTAEFYEEEGRFVLRGKMNLLGAPSKVFDTYGQATVLLDSSIYRFSNFMLFDFPLPIPTVQKMGGNLVKHNLDAGNSQAAIDTGDEEFLENLRLILGQPDLQKYLSNTEKGHIPLFKESNKFLKSLVLSKVDLQWNATANAYYSRGPIGISNMGDVDINALVNGYMEVATSHSTGSELHLYLDISPNVWFYFVYRNGQLGIVSADEEVNKLLNTGKEKNVAFLDVTEATRFKKRFLTTYHGMSEDEYNKLQRTPARTSKKTKKEEGEGF</sequence>
<keyword evidence="2" id="KW-0732">Signal</keyword>
<feature type="signal peptide" evidence="2">
    <location>
        <begin position="1"/>
        <end position="17"/>
    </location>
</feature>
<evidence type="ECO:0000256" key="2">
    <source>
        <dbReference type="SAM" id="SignalP"/>
    </source>
</evidence>
<protein>
    <submittedName>
        <fullName evidence="3">Uncharacterized protein</fullName>
    </submittedName>
</protein>
<evidence type="ECO:0000256" key="1">
    <source>
        <dbReference type="SAM" id="MobiDB-lite"/>
    </source>
</evidence>
<proteinExistence type="predicted"/>
<gene>
    <name evidence="3" type="ordered locus">Lbys_2179</name>
</gene>
<evidence type="ECO:0000313" key="3">
    <source>
        <dbReference type="EMBL" id="ADQ17873.1"/>
    </source>
</evidence>
<dbReference type="EMBL" id="CP002305">
    <property type="protein sequence ID" value="ADQ17873.1"/>
    <property type="molecule type" value="Genomic_DNA"/>
</dbReference>
<reference evidence="3 4" key="2">
    <citation type="journal article" date="2011" name="Stand. Genomic Sci.">
        <title>Complete genome sequence of Leadbetterella byssophila type strain (4M15).</title>
        <authorList>
            <person name="Abt B."/>
            <person name="Teshima H."/>
            <person name="Lucas S."/>
            <person name="Lapidus A."/>
            <person name="Del Rio T.G."/>
            <person name="Nolan M."/>
            <person name="Tice H."/>
            <person name="Cheng J.F."/>
            <person name="Pitluck S."/>
            <person name="Liolios K."/>
            <person name="Pagani I."/>
            <person name="Ivanova N."/>
            <person name="Mavromatis K."/>
            <person name="Pati A."/>
            <person name="Tapia R."/>
            <person name="Han C."/>
            <person name="Goodwin L."/>
            <person name="Chen A."/>
            <person name="Palaniappan K."/>
            <person name="Land M."/>
            <person name="Hauser L."/>
            <person name="Chang Y.J."/>
            <person name="Jeffries C.D."/>
            <person name="Rohde M."/>
            <person name="Goker M."/>
            <person name="Tindall B.J."/>
            <person name="Detter J.C."/>
            <person name="Woyke T."/>
            <person name="Bristow J."/>
            <person name="Eisen J.A."/>
            <person name="Markowitz V."/>
            <person name="Hugenholtz P."/>
            <person name="Klenk H.P."/>
            <person name="Kyrpides N.C."/>
        </authorList>
    </citation>
    <scope>NUCLEOTIDE SEQUENCE [LARGE SCALE GENOMIC DNA]</scope>
    <source>
        <strain evidence="4">DSM 17132 / JCM 16389 / KACC 11308 / NBRC 106382 / 4M15</strain>
    </source>
</reference>
<dbReference type="OrthoDB" id="1465441at2"/>
<accession>E4RUI2</accession>